<evidence type="ECO:0000256" key="4">
    <source>
        <dbReference type="ARBA" id="ARBA00023163"/>
    </source>
</evidence>
<keyword evidence="3" id="KW-0238">DNA-binding</keyword>
<dbReference type="PROSITE" id="PS00715">
    <property type="entry name" value="SIGMA70_1"/>
    <property type="match status" value="1"/>
</dbReference>
<feature type="compositionally biased region" description="Basic and acidic residues" evidence="5">
    <location>
        <begin position="1"/>
        <end position="16"/>
    </location>
</feature>
<dbReference type="GO" id="GO:0016987">
    <property type="term" value="F:sigma factor activity"/>
    <property type="evidence" value="ECO:0007669"/>
    <property type="project" value="UniProtKB-KW"/>
</dbReference>
<dbReference type="InterPro" id="IPR009042">
    <property type="entry name" value="RNA_pol_sigma70_r1_2"/>
</dbReference>
<organism evidence="7">
    <name type="scientific">mine drainage metagenome</name>
    <dbReference type="NCBI Taxonomy" id="410659"/>
    <lineage>
        <taxon>unclassified sequences</taxon>
        <taxon>metagenomes</taxon>
        <taxon>ecological metagenomes</taxon>
    </lineage>
</organism>
<dbReference type="InterPro" id="IPR007627">
    <property type="entry name" value="RNA_pol_sigma70_r2"/>
</dbReference>
<dbReference type="Gene3D" id="1.10.10.10">
    <property type="entry name" value="Winged helix-like DNA-binding domain superfamily/Winged helix DNA-binding domain"/>
    <property type="match status" value="2"/>
</dbReference>
<dbReference type="InterPro" id="IPR007624">
    <property type="entry name" value="RNA_pol_sigma70_r3"/>
</dbReference>
<feature type="domain" description="RNA polymerase sigma-70" evidence="6">
    <location>
        <begin position="105"/>
        <end position="118"/>
    </location>
</feature>
<evidence type="ECO:0000313" key="7">
    <source>
        <dbReference type="EMBL" id="EQD52800.1"/>
    </source>
</evidence>
<dbReference type="Gene3D" id="1.10.601.10">
    <property type="entry name" value="RNA Polymerase Primary Sigma Factor"/>
    <property type="match status" value="1"/>
</dbReference>
<evidence type="ECO:0000256" key="2">
    <source>
        <dbReference type="ARBA" id="ARBA00023082"/>
    </source>
</evidence>
<evidence type="ECO:0000256" key="1">
    <source>
        <dbReference type="ARBA" id="ARBA00023015"/>
    </source>
</evidence>
<name>T1BF58_9ZZZZ</name>
<dbReference type="SUPFAM" id="SSF88946">
    <property type="entry name" value="Sigma2 domain of RNA polymerase sigma factors"/>
    <property type="match status" value="1"/>
</dbReference>
<comment type="caution">
    <text evidence="7">The sequence shown here is derived from an EMBL/GenBank/DDBJ whole genome shotgun (WGS) entry which is preliminary data.</text>
</comment>
<dbReference type="Pfam" id="PF04539">
    <property type="entry name" value="Sigma70_r3"/>
    <property type="match status" value="1"/>
</dbReference>
<dbReference type="AlphaFoldDB" id="T1BF58"/>
<dbReference type="EMBL" id="AUZY01006896">
    <property type="protein sequence ID" value="EQD52800.1"/>
    <property type="molecule type" value="Genomic_DNA"/>
</dbReference>
<dbReference type="InterPro" id="IPR013325">
    <property type="entry name" value="RNA_pol_sigma_r2"/>
</dbReference>
<dbReference type="GO" id="GO:0003677">
    <property type="term" value="F:DNA binding"/>
    <property type="evidence" value="ECO:0007669"/>
    <property type="project" value="UniProtKB-KW"/>
</dbReference>
<dbReference type="Pfam" id="PF04545">
    <property type="entry name" value="Sigma70_r4"/>
    <property type="match status" value="1"/>
</dbReference>
<dbReference type="InterPro" id="IPR050239">
    <property type="entry name" value="Sigma-70_RNA_pol_init_factors"/>
</dbReference>
<dbReference type="PANTHER" id="PTHR30603:SF67">
    <property type="entry name" value="RNA POLYMERASE SIGMA FACTOR RPOS"/>
    <property type="match status" value="1"/>
</dbReference>
<evidence type="ECO:0000256" key="5">
    <source>
        <dbReference type="SAM" id="MobiDB-lite"/>
    </source>
</evidence>
<dbReference type="Pfam" id="PF04542">
    <property type="entry name" value="Sigma70_r2"/>
    <property type="match status" value="1"/>
</dbReference>
<accession>T1BF58</accession>
<dbReference type="InterPro" id="IPR013324">
    <property type="entry name" value="RNA_pol_sigma_r3/r4-like"/>
</dbReference>
<keyword evidence="1" id="KW-0805">Transcription regulation</keyword>
<protein>
    <submittedName>
        <fullName evidence="7">RpoD family RNA polymerase sigma factor</fullName>
    </submittedName>
</protein>
<keyword evidence="4" id="KW-0804">Transcription</keyword>
<evidence type="ECO:0000256" key="3">
    <source>
        <dbReference type="ARBA" id="ARBA00023125"/>
    </source>
</evidence>
<dbReference type="InterPro" id="IPR007630">
    <property type="entry name" value="RNA_pol_sigma70_r4"/>
</dbReference>
<dbReference type="InterPro" id="IPR036388">
    <property type="entry name" value="WH-like_DNA-bd_sf"/>
</dbReference>
<reference evidence="7" key="2">
    <citation type="journal article" date="2014" name="ISME J.">
        <title>Microbial stratification in low pH oxic and suboxic macroscopic growths along an acid mine drainage.</title>
        <authorList>
            <person name="Mendez-Garcia C."/>
            <person name="Mesa V."/>
            <person name="Sprenger R.R."/>
            <person name="Richter M."/>
            <person name="Diez M.S."/>
            <person name="Solano J."/>
            <person name="Bargiela R."/>
            <person name="Golyshina O.V."/>
            <person name="Manteca A."/>
            <person name="Ramos J.L."/>
            <person name="Gallego J.R."/>
            <person name="Llorente I."/>
            <person name="Martins Dos Santos V.A."/>
            <person name="Jensen O.N."/>
            <person name="Pelaez A.I."/>
            <person name="Sanchez J."/>
            <person name="Ferrer M."/>
        </authorList>
    </citation>
    <scope>NUCLEOTIDE SEQUENCE</scope>
</reference>
<evidence type="ECO:0000259" key="6">
    <source>
        <dbReference type="PROSITE" id="PS00715"/>
    </source>
</evidence>
<gene>
    <name evidence="7" type="ORF">B1B_10554</name>
</gene>
<dbReference type="PRINTS" id="PR00046">
    <property type="entry name" value="SIGMA70FCT"/>
</dbReference>
<dbReference type="GO" id="GO:0006352">
    <property type="term" value="P:DNA-templated transcription initiation"/>
    <property type="evidence" value="ECO:0007669"/>
    <property type="project" value="InterPro"/>
</dbReference>
<dbReference type="PANTHER" id="PTHR30603">
    <property type="entry name" value="RNA POLYMERASE SIGMA FACTOR RPO"/>
    <property type="match status" value="1"/>
</dbReference>
<dbReference type="SUPFAM" id="SSF88659">
    <property type="entry name" value="Sigma3 and sigma4 domains of RNA polymerase sigma factors"/>
    <property type="match status" value="2"/>
</dbReference>
<dbReference type="InterPro" id="IPR000943">
    <property type="entry name" value="RNA_pol_sigma70"/>
</dbReference>
<dbReference type="Pfam" id="PF00140">
    <property type="entry name" value="Sigma70_r1_2"/>
    <property type="match status" value="1"/>
</dbReference>
<dbReference type="NCBIfam" id="TIGR02937">
    <property type="entry name" value="sigma70-ECF"/>
    <property type="match status" value="1"/>
</dbReference>
<reference evidence="7" key="1">
    <citation type="submission" date="2013-08" db="EMBL/GenBank/DDBJ databases">
        <authorList>
            <person name="Mendez C."/>
            <person name="Richter M."/>
            <person name="Ferrer M."/>
            <person name="Sanchez J."/>
        </authorList>
    </citation>
    <scope>NUCLEOTIDE SEQUENCE</scope>
</reference>
<sequence length="316" mass="36193">MNEKSFMEIVPRDSREPGCVTDPVSNASEAKSKAAWAGEDSLSLTRRYLNDVGFHPLLSAQEERSLSRRARQGEQAARQRLIESNLRLVIKVALRYAGRGLPFMDLVEEGNLGLIRAVEGFDSERGVRFSTYAMFWIRQRIEKALFEQRQPVRMPVNKARRVNLLARTEQNLLQRLGREPTLEEVALELGEEAKEIRALKAYVRQQSSFDQPSSPSSDRHLNEVVEDNSAVDPVEFLHRLAIESLLEQWLQSLDDRTSEVMRRRFGLEGTERETLESVGRAMHLNREAVRQIQIRGLLKLRKLLLREGFSASALLD</sequence>
<feature type="region of interest" description="Disordered" evidence="5">
    <location>
        <begin position="1"/>
        <end position="26"/>
    </location>
</feature>
<dbReference type="InterPro" id="IPR014284">
    <property type="entry name" value="RNA_pol_sigma-70_dom"/>
</dbReference>
<proteinExistence type="predicted"/>
<keyword evidence="2" id="KW-0731">Sigma factor</keyword>